<keyword evidence="2 5" id="KW-0812">Transmembrane</keyword>
<sequence>MCLRSSGSMGYQTTARHQDNDDVEEVMRWMRRFVWLVRVYTAMAIQLAITMGLCLLCIMSSWRIQTPYLKDTLPIWMMIVPTVLRFNLRRKTTYRLSVWPAAVVYTALNTWALVIWSMCLERTVLWQAYVFSLVLELSCTVFACVLASTRPRGRLVVACLILALPIFCAIVYYQSWTPAQKWIAVLTAAIVDLITLALLHDILIVLCYNPRSLFDRHAIRAALLLYVDQVLVLMMAIVPLTADKWYPEYFSSTFPEQPVV</sequence>
<evidence type="ECO:0000256" key="5">
    <source>
        <dbReference type="SAM" id="Phobius"/>
    </source>
</evidence>
<feature type="transmembrane region" description="Helical" evidence="5">
    <location>
        <begin position="68"/>
        <end position="86"/>
    </location>
</feature>
<keyword evidence="3 5" id="KW-1133">Transmembrane helix</keyword>
<proteinExistence type="predicted"/>
<dbReference type="InterPro" id="IPR006214">
    <property type="entry name" value="Bax_inhibitor_1-related"/>
</dbReference>
<evidence type="ECO:0000256" key="4">
    <source>
        <dbReference type="ARBA" id="ARBA00023136"/>
    </source>
</evidence>
<dbReference type="GO" id="GO:0016020">
    <property type="term" value="C:membrane"/>
    <property type="evidence" value="ECO:0007669"/>
    <property type="project" value="UniProtKB-SubCell"/>
</dbReference>
<accession>G8H0W2</accession>
<protein>
    <submittedName>
        <fullName evidence="6">Membrane protein US12</fullName>
    </submittedName>
</protein>
<organism evidence="6 7">
    <name type="scientific">macacine betaherpesvirus 8</name>
    <dbReference type="NCBI Taxonomy" id="2560567"/>
    <lineage>
        <taxon>Viruses</taxon>
        <taxon>Duplodnaviria</taxon>
        <taxon>Heunggongvirae</taxon>
        <taxon>Peploviricota</taxon>
        <taxon>Herviviricetes</taxon>
        <taxon>Herpesvirales</taxon>
        <taxon>Orthoherpesviridae</taxon>
        <taxon>Betaherpesvirinae</taxon>
        <taxon>Cytomegalovirus</taxon>
        <taxon>Cytomegalovirus macacinebeta8</taxon>
    </lineage>
</organism>
<evidence type="ECO:0000313" key="7">
    <source>
        <dbReference type="Proteomes" id="UP000174965"/>
    </source>
</evidence>
<feature type="transmembrane region" description="Helical" evidence="5">
    <location>
        <begin position="124"/>
        <end position="148"/>
    </location>
</feature>
<comment type="subcellular location">
    <subcellularLocation>
        <location evidence="1">Membrane</location>
        <topology evidence="1">Multi-pass membrane protein</topology>
    </subcellularLocation>
</comment>
<feature type="transmembrane region" description="Helical" evidence="5">
    <location>
        <begin position="98"/>
        <end position="118"/>
    </location>
</feature>
<gene>
    <name evidence="6" type="ORF">cyUS12</name>
</gene>
<evidence type="ECO:0000256" key="1">
    <source>
        <dbReference type="ARBA" id="ARBA00004141"/>
    </source>
</evidence>
<dbReference type="Pfam" id="PF01027">
    <property type="entry name" value="Bax1-I"/>
    <property type="match status" value="1"/>
</dbReference>
<reference evidence="6 7" key="1">
    <citation type="journal article" date="2011" name="J. Virol.">
        <title>Genomic sequencing and characterization of cynomolgus macaque cytomegalovirus.</title>
        <authorList>
            <person name="Marsh A.K."/>
            <person name="Willer D.O."/>
            <person name="Ambagala A.P."/>
            <person name="Dzamba M."/>
            <person name="Chan J.K."/>
            <person name="Pilon R."/>
            <person name="Fournier J."/>
            <person name="Sandstrom P."/>
            <person name="Brudno M."/>
            <person name="Macdonald K.S."/>
        </authorList>
    </citation>
    <scope>NUCLEOTIDE SEQUENCE [LARGE SCALE GENOMIC DNA]</scope>
    <source>
        <strain evidence="6 7">Ottawa</strain>
    </source>
</reference>
<keyword evidence="4 5" id="KW-0472">Membrane</keyword>
<name>G8H0W2_9BETA</name>
<dbReference type="Proteomes" id="UP000174965">
    <property type="component" value="Segment"/>
</dbReference>
<feature type="transmembrane region" description="Helical" evidence="5">
    <location>
        <begin position="221"/>
        <end position="242"/>
    </location>
</feature>
<evidence type="ECO:0000256" key="2">
    <source>
        <dbReference type="ARBA" id="ARBA00022692"/>
    </source>
</evidence>
<feature type="transmembrane region" description="Helical" evidence="5">
    <location>
        <begin position="155"/>
        <end position="176"/>
    </location>
</feature>
<feature type="transmembrane region" description="Helical" evidence="5">
    <location>
        <begin position="37"/>
        <end position="62"/>
    </location>
</feature>
<dbReference type="EMBL" id="JN227533">
    <property type="protein sequence ID" value="AEQ32310.1"/>
    <property type="molecule type" value="Genomic_DNA"/>
</dbReference>
<evidence type="ECO:0000313" key="6">
    <source>
        <dbReference type="EMBL" id="AEQ32310.1"/>
    </source>
</evidence>
<evidence type="ECO:0000256" key="3">
    <source>
        <dbReference type="ARBA" id="ARBA00022989"/>
    </source>
</evidence>
<keyword evidence="7" id="KW-1185">Reference proteome</keyword>
<feature type="transmembrane region" description="Helical" evidence="5">
    <location>
        <begin position="182"/>
        <end position="209"/>
    </location>
</feature>